<dbReference type="InterPro" id="IPR009612">
    <property type="entry name" value="IcmF-rel"/>
</dbReference>
<feature type="transmembrane region" description="Helical" evidence="1">
    <location>
        <begin position="44"/>
        <end position="63"/>
    </location>
</feature>
<dbReference type="InterPro" id="IPR025743">
    <property type="entry name" value="TssM1_N"/>
</dbReference>
<feature type="domain" description="Type VI secretion system IcmF C-terminal" evidence="3">
    <location>
        <begin position="1068"/>
        <end position="1170"/>
    </location>
</feature>
<evidence type="ECO:0000313" key="8">
    <source>
        <dbReference type="Proteomes" id="UP000802098"/>
    </source>
</evidence>
<keyword evidence="1" id="KW-0472">Membrane</keyword>
<keyword evidence="2" id="KW-0732">Signal</keyword>
<comment type="caution">
    <text evidence="7">The sequence shown here is derived from an EMBL/GenBank/DDBJ whole genome shotgun (WGS) entry which is preliminary data.</text>
</comment>
<accession>A0ABX0HZ35</accession>
<dbReference type="NCBIfam" id="TIGR03348">
    <property type="entry name" value="VI_IcmF"/>
    <property type="match status" value="1"/>
</dbReference>
<dbReference type="InterPro" id="IPR010623">
    <property type="entry name" value="IcmF_C"/>
</dbReference>
<sequence length="1204" mass="127308">MTSIPSPRRQAGTKLARLAAAAGVLLLAAGASLAAVAAGTGRAWAAGAALVVLLVAAAGWAIGQHRDRRRARQLEAAVAGQAPASGGDALRERLRLAMRTLRRSRLGQAHGHAALYALPWYVVIGEPAAGKSSAVLASGLGFPFDGSGTAVGGVGGTRDCDWFFGSEAIVLDTAGRYAVQPEDRDEWLEFLRLLRRARPRAPLDGVVVVASVAELARLGADGIVALARRLRSRVHELSERLEIVMPVYLVFTKADLVDGFEPFFADADDTERERVWGSTLPCRDAGTASAAQRFEAGFAALRQGLRERALARLGAEGGAAAPQVLGFTLEFAALEPALTSFVATLFDDDPYHLRPLLRGFYFTSALQSGQARPMACAAVAQRFGLAPDTVATAARRPGPSDGRPFFLHPLFGRVLGGDRGLVRRQASPRRRRLQRAGFAASLLLVAVALGGMSTSYLANRSLVADTAAELERLAARASEGDDPGPRLAALEGLQQRLQALQAWRGSAPWSLRWGLYQGEALESRLQADYHAGLQALLLAPAAQALERELEAFAGRDPASPPSGDGDADAAYGALKAYLMLAEPGRREAAHLKDQLTPRWRDWLAARRGAALDDETLRRAQAVAAFALSGGGKAVFPPLPLRATLVDAVRRRLHMARDTRPPEERVYAEIRERAAARYAPVTLAGLLGAADDTRAPFSGGEVVSGVYTAEAWHGLVEPAIRAAAEGALQRQDWVLDTTTSEDLSLRGSPQRIREDLSARYRREHAAAWQRFADGLSVGPFAGPGDAAAALERLADPALSPLRRLVLAIARQTPAAEHELAPAVAGGLAAWARHAIGSVTPGALAATPVAGRASGADIAAALADFAAPRPAGEAPAALARYEAALGRVRTRMQALAQSEDPGPGARDLLAATLADTENSELAAALRLSEELLAAVPTGARSLLRPLLVRPLSASVAVLVPPAEAELNRRWQAEVHDGFARSLASRYPFSPGARVEAAAEEILRVFGPAGSIARFTDAALGPLVLRRGDTIEPRRWGDLGVRLRAEFTRGVPGWLAADGVPGAGRDASTAFQLRPLPSPALVEYTVEIDGQTLRYRNAAAGWADFVWPHSSAAPGVRIRGTTADGAAVVFVDAPGAFGLDRAFELADRRRQDDGSTELAWTQDGHTLRLRLRLVRAAAGAGAAGAWRGLQLPALVAGPVKPEPGNTR</sequence>
<feature type="signal peptide" evidence="2">
    <location>
        <begin position="1"/>
        <end position="37"/>
    </location>
</feature>
<evidence type="ECO:0000259" key="3">
    <source>
        <dbReference type="Pfam" id="PF06744"/>
    </source>
</evidence>
<organism evidence="7 8">
    <name type="scientific">Rubrivivax benzoatilyticus</name>
    <dbReference type="NCBI Taxonomy" id="316997"/>
    <lineage>
        <taxon>Bacteria</taxon>
        <taxon>Pseudomonadati</taxon>
        <taxon>Pseudomonadota</taxon>
        <taxon>Betaproteobacteria</taxon>
        <taxon>Burkholderiales</taxon>
        <taxon>Sphaerotilaceae</taxon>
        <taxon>Rubrivivax</taxon>
    </lineage>
</organism>
<feature type="domain" description="Type VI secretion system component TssM1 N-terminal" evidence="5">
    <location>
        <begin position="182"/>
        <end position="440"/>
    </location>
</feature>
<evidence type="ECO:0000313" key="7">
    <source>
        <dbReference type="EMBL" id="NHK99685.1"/>
    </source>
</evidence>
<evidence type="ECO:0000259" key="4">
    <source>
        <dbReference type="Pfam" id="PF06761"/>
    </source>
</evidence>
<dbReference type="Pfam" id="PF06744">
    <property type="entry name" value="IcmF_C"/>
    <property type="match status" value="1"/>
</dbReference>
<keyword evidence="8" id="KW-1185">Reference proteome</keyword>
<evidence type="ECO:0000256" key="2">
    <source>
        <dbReference type="SAM" id="SignalP"/>
    </source>
</evidence>
<dbReference type="InterPro" id="IPR017731">
    <property type="entry name" value="TssM1-like"/>
</dbReference>
<dbReference type="Pfam" id="PF14331">
    <property type="entry name" value="IcmF-related_N"/>
    <property type="match status" value="1"/>
</dbReference>
<gene>
    <name evidence="7" type="primary">tssM</name>
    <name evidence="7" type="ORF">G7087_14960</name>
</gene>
<dbReference type="Pfam" id="PF21070">
    <property type="entry name" value="IcmF_helical"/>
    <property type="match status" value="1"/>
</dbReference>
<feature type="domain" description="Type VI secretion system component TssM1 helical" evidence="6">
    <location>
        <begin position="959"/>
        <end position="1046"/>
    </location>
</feature>
<dbReference type="Proteomes" id="UP000802098">
    <property type="component" value="Unassembled WGS sequence"/>
</dbReference>
<dbReference type="Pfam" id="PF06761">
    <property type="entry name" value="IcmF-related"/>
    <property type="match status" value="1"/>
</dbReference>
<reference evidence="7 8" key="1">
    <citation type="submission" date="2020-03" db="EMBL/GenBank/DDBJ databases">
        <title>Rubrivivax benzoatilyticus JA2 (sequenced after 10 years sub-culturing).</title>
        <authorList>
            <person name="Gupta D."/>
            <person name="Chintalapati S."/>
            <person name="Chintalapati V.R."/>
        </authorList>
    </citation>
    <scope>NUCLEOTIDE SEQUENCE [LARGE SCALE GENOMIC DNA]</scope>
    <source>
        <strain evidence="7 8">JA2-Mal</strain>
    </source>
</reference>
<protein>
    <submittedName>
        <fullName evidence="7">Type VI secretion system membrane subunit TssM</fullName>
    </submittedName>
</protein>
<dbReference type="PANTHER" id="PTHR36153">
    <property type="entry name" value="INNER MEMBRANE PROTEIN-RELATED"/>
    <property type="match status" value="1"/>
</dbReference>
<evidence type="ECO:0000259" key="6">
    <source>
        <dbReference type="Pfam" id="PF21070"/>
    </source>
</evidence>
<keyword evidence="1" id="KW-1133">Transmembrane helix</keyword>
<dbReference type="PANTHER" id="PTHR36153:SF1">
    <property type="entry name" value="TYPE VI SECRETION SYSTEM COMPONENT TSSM1"/>
    <property type="match status" value="1"/>
</dbReference>
<evidence type="ECO:0000259" key="5">
    <source>
        <dbReference type="Pfam" id="PF14331"/>
    </source>
</evidence>
<name>A0ABX0HZ35_9BURK</name>
<evidence type="ECO:0000256" key="1">
    <source>
        <dbReference type="SAM" id="Phobius"/>
    </source>
</evidence>
<feature type="domain" description="IcmF-related" evidence="4">
    <location>
        <begin position="487"/>
        <end position="811"/>
    </location>
</feature>
<dbReference type="InterPro" id="IPR053156">
    <property type="entry name" value="T6SS_TssM-like"/>
</dbReference>
<dbReference type="EMBL" id="JAAOCD010000007">
    <property type="protein sequence ID" value="NHK99685.1"/>
    <property type="molecule type" value="Genomic_DNA"/>
</dbReference>
<dbReference type="SUPFAM" id="SSF52540">
    <property type="entry name" value="P-loop containing nucleoside triphosphate hydrolases"/>
    <property type="match status" value="1"/>
</dbReference>
<feature type="chain" id="PRO_5046128348" evidence="2">
    <location>
        <begin position="38"/>
        <end position="1204"/>
    </location>
</feature>
<dbReference type="InterPro" id="IPR027417">
    <property type="entry name" value="P-loop_NTPase"/>
</dbReference>
<dbReference type="RefSeq" id="WP_009855711.1">
    <property type="nucleotide sequence ID" value="NZ_JAAOCD010000007.1"/>
</dbReference>
<dbReference type="InterPro" id="IPR048677">
    <property type="entry name" value="TssM1_hel"/>
</dbReference>
<proteinExistence type="predicted"/>
<keyword evidence="1" id="KW-0812">Transmembrane</keyword>
<feature type="transmembrane region" description="Helical" evidence="1">
    <location>
        <begin position="436"/>
        <end position="458"/>
    </location>
</feature>